<sequence>TQLQQIQNLLLHFSGNTGLGINFSKMAMYPINVDHAKLDQLAAILGCNIGYFPFTYLGLPLGTKKPKVEDFFPMMKRIERRLTGCSTLLSTGEKLSPIKSVFTSLPTFFMCSLELHATVVDQVNSYIRQCFWRKYGQEGVGPALIAWSTFCKPKEQGGLGVLDISSQ</sequence>
<dbReference type="AlphaFoldDB" id="A0A453JDH2"/>
<evidence type="ECO:0000313" key="2">
    <source>
        <dbReference type="Proteomes" id="UP000015105"/>
    </source>
</evidence>
<reference evidence="2" key="2">
    <citation type="journal article" date="2017" name="Nat. Plants">
        <title>The Aegilops tauschii genome reveals multiple impacts of transposons.</title>
        <authorList>
            <person name="Zhao G."/>
            <person name="Zou C."/>
            <person name="Li K."/>
            <person name="Wang K."/>
            <person name="Li T."/>
            <person name="Gao L."/>
            <person name="Zhang X."/>
            <person name="Wang H."/>
            <person name="Yang Z."/>
            <person name="Liu X."/>
            <person name="Jiang W."/>
            <person name="Mao L."/>
            <person name="Kong X."/>
            <person name="Jiao Y."/>
            <person name="Jia J."/>
        </authorList>
    </citation>
    <scope>NUCLEOTIDE SEQUENCE [LARGE SCALE GENOMIC DNA]</scope>
    <source>
        <strain evidence="2">cv. AL8/78</strain>
    </source>
</reference>
<proteinExistence type="predicted"/>
<reference evidence="1" key="3">
    <citation type="journal article" date="2017" name="Nature">
        <title>Genome sequence of the progenitor of the wheat D genome Aegilops tauschii.</title>
        <authorList>
            <person name="Luo M.C."/>
            <person name="Gu Y.Q."/>
            <person name="Puiu D."/>
            <person name="Wang H."/>
            <person name="Twardziok S.O."/>
            <person name="Deal K.R."/>
            <person name="Huo N."/>
            <person name="Zhu T."/>
            <person name="Wang L."/>
            <person name="Wang Y."/>
            <person name="McGuire P.E."/>
            <person name="Liu S."/>
            <person name="Long H."/>
            <person name="Ramasamy R.K."/>
            <person name="Rodriguez J.C."/>
            <person name="Van S.L."/>
            <person name="Yuan L."/>
            <person name="Wang Z."/>
            <person name="Xia Z."/>
            <person name="Xiao L."/>
            <person name="Anderson O.D."/>
            <person name="Ouyang S."/>
            <person name="Liang Y."/>
            <person name="Zimin A.V."/>
            <person name="Pertea G."/>
            <person name="Qi P."/>
            <person name="Bennetzen J.L."/>
            <person name="Dai X."/>
            <person name="Dawson M.W."/>
            <person name="Muller H.G."/>
            <person name="Kugler K."/>
            <person name="Rivarola-Duarte L."/>
            <person name="Spannagl M."/>
            <person name="Mayer K.F.X."/>
            <person name="Lu F.H."/>
            <person name="Bevan M.W."/>
            <person name="Leroy P."/>
            <person name="Li P."/>
            <person name="You F.M."/>
            <person name="Sun Q."/>
            <person name="Liu Z."/>
            <person name="Lyons E."/>
            <person name="Wicker T."/>
            <person name="Salzberg S.L."/>
            <person name="Devos K.M."/>
            <person name="Dvorak J."/>
        </authorList>
    </citation>
    <scope>NUCLEOTIDE SEQUENCE [LARGE SCALE GENOMIC DNA]</scope>
    <source>
        <strain evidence="1">cv. AL8/78</strain>
    </source>
</reference>
<reference evidence="2" key="1">
    <citation type="journal article" date="2014" name="Science">
        <title>Ancient hybridizations among the ancestral genomes of bread wheat.</title>
        <authorList>
            <consortium name="International Wheat Genome Sequencing Consortium,"/>
            <person name="Marcussen T."/>
            <person name="Sandve S.R."/>
            <person name="Heier L."/>
            <person name="Spannagl M."/>
            <person name="Pfeifer M."/>
            <person name="Jakobsen K.S."/>
            <person name="Wulff B.B."/>
            <person name="Steuernagel B."/>
            <person name="Mayer K.F."/>
            <person name="Olsen O.A."/>
        </authorList>
    </citation>
    <scope>NUCLEOTIDE SEQUENCE [LARGE SCALE GENOMIC DNA]</scope>
    <source>
        <strain evidence="2">cv. AL8/78</strain>
    </source>
</reference>
<name>A0A453JDH2_AEGTS</name>
<evidence type="ECO:0000313" key="1">
    <source>
        <dbReference type="EnsemblPlants" id="AET4Gv20884200.1"/>
    </source>
</evidence>
<dbReference type="STRING" id="200361.A0A453JDH2"/>
<dbReference type="PANTHER" id="PTHR33116">
    <property type="entry name" value="REVERSE TRANSCRIPTASE ZINC-BINDING DOMAIN-CONTAINING PROTEIN-RELATED-RELATED"/>
    <property type="match status" value="1"/>
</dbReference>
<dbReference type="Proteomes" id="UP000015105">
    <property type="component" value="Chromosome 4D"/>
</dbReference>
<organism evidence="1 2">
    <name type="scientific">Aegilops tauschii subsp. strangulata</name>
    <name type="common">Goatgrass</name>
    <dbReference type="NCBI Taxonomy" id="200361"/>
    <lineage>
        <taxon>Eukaryota</taxon>
        <taxon>Viridiplantae</taxon>
        <taxon>Streptophyta</taxon>
        <taxon>Embryophyta</taxon>
        <taxon>Tracheophyta</taxon>
        <taxon>Spermatophyta</taxon>
        <taxon>Magnoliopsida</taxon>
        <taxon>Liliopsida</taxon>
        <taxon>Poales</taxon>
        <taxon>Poaceae</taxon>
        <taxon>BOP clade</taxon>
        <taxon>Pooideae</taxon>
        <taxon>Triticodae</taxon>
        <taxon>Triticeae</taxon>
        <taxon>Triticinae</taxon>
        <taxon>Aegilops</taxon>
    </lineage>
</organism>
<dbReference type="Gramene" id="AET4Gv20884200.1">
    <property type="protein sequence ID" value="AET4Gv20884200.1"/>
    <property type="gene ID" value="AET4Gv20884200"/>
</dbReference>
<keyword evidence="2" id="KW-1185">Reference proteome</keyword>
<reference evidence="1" key="4">
    <citation type="submission" date="2019-03" db="UniProtKB">
        <authorList>
            <consortium name="EnsemblPlants"/>
        </authorList>
    </citation>
    <scope>IDENTIFICATION</scope>
</reference>
<dbReference type="PANTHER" id="PTHR33116:SF87">
    <property type="entry name" value="OS01G0158850 PROTEIN"/>
    <property type="match status" value="1"/>
</dbReference>
<accession>A0A453JDH2</accession>
<dbReference type="EnsemblPlants" id="AET4Gv20884200.1">
    <property type="protein sequence ID" value="AET4Gv20884200.1"/>
    <property type="gene ID" value="AET4Gv20884200"/>
</dbReference>
<reference evidence="1" key="5">
    <citation type="journal article" date="2021" name="G3 (Bethesda)">
        <title>Aegilops tauschii genome assembly Aet v5.0 features greater sequence contiguity and improved annotation.</title>
        <authorList>
            <person name="Wang L."/>
            <person name="Zhu T."/>
            <person name="Rodriguez J.C."/>
            <person name="Deal K.R."/>
            <person name="Dubcovsky J."/>
            <person name="McGuire P.E."/>
            <person name="Lux T."/>
            <person name="Spannagl M."/>
            <person name="Mayer K.F.X."/>
            <person name="Baldrich P."/>
            <person name="Meyers B.C."/>
            <person name="Huo N."/>
            <person name="Gu Y.Q."/>
            <person name="Zhou H."/>
            <person name="Devos K.M."/>
            <person name="Bennetzen J.L."/>
            <person name="Unver T."/>
            <person name="Budak H."/>
            <person name="Gulick P.J."/>
            <person name="Galiba G."/>
            <person name="Kalapos B."/>
            <person name="Nelson D.R."/>
            <person name="Li P."/>
            <person name="You F.M."/>
            <person name="Luo M.C."/>
            <person name="Dvorak J."/>
        </authorList>
    </citation>
    <scope>NUCLEOTIDE SEQUENCE [LARGE SCALE GENOMIC DNA]</scope>
    <source>
        <strain evidence="1">cv. AL8/78</strain>
    </source>
</reference>
<protein>
    <recommendedName>
        <fullName evidence="3">Reverse transcriptase domain-containing protein</fullName>
    </recommendedName>
</protein>
<evidence type="ECO:0008006" key="3">
    <source>
        <dbReference type="Google" id="ProtNLM"/>
    </source>
</evidence>